<sequence length="76" mass="8727">MIAQPIACTKADLLRATSFDIERFAETYIRPYQKSYLLSLLVQDVAFGSGKVFSRPRTRILKSRRAPRALRPRADK</sequence>
<dbReference type="EMBL" id="BGZK01000017">
    <property type="protein sequence ID" value="GBP05271.1"/>
    <property type="molecule type" value="Genomic_DNA"/>
</dbReference>
<dbReference type="AlphaFoldDB" id="A0A4C1SW67"/>
<dbReference type="Proteomes" id="UP000299102">
    <property type="component" value="Unassembled WGS sequence"/>
</dbReference>
<proteinExistence type="predicted"/>
<accession>A0A4C1SW67</accession>
<comment type="caution">
    <text evidence="1">The sequence shown here is derived from an EMBL/GenBank/DDBJ whole genome shotgun (WGS) entry which is preliminary data.</text>
</comment>
<evidence type="ECO:0000313" key="2">
    <source>
        <dbReference type="Proteomes" id="UP000299102"/>
    </source>
</evidence>
<organism evidence="1 2">
    <name type="scientific">Eumeta variegata</name>
    <name type="common">Bagworm moth</name>
    <name type="synonym">Eumeta japonica</name>
    <dbReference type="NCBI Taxonomy" id="151549"/>
    <lineage>
        <taxon>Eukaryota</taxon>
        <taxon>Metazoa</taxon>
        <taxon>Ecdysozoa</taxon>
        <taxon>Arthropoda</taxon>
        <taxon>Hexapoda</taxon>
        <taxon>Insecta</taxon>
        <taxon>Pterygota</taxon>
        <taxon>Neoptera</taxon>
        <taxon>Endopterygota</taxon>
        <taxon>Lepidoptera</taxon>
        <taxon>Glossata</taxon>
        <taxon>Ditrysia</taxon>
        <taxon>Tineoidea</taxon>
        <taxon>Psychidae</taxon>
        <taxon>Oiketicinae</taxon>
        <taxon>Eumeta</taxon>
    </lineage>
</organism>
<keyword evidence="2" id="KW-1185">Reference proteome</keyword>
<protein>
    <submittedName>
        <fullName evidence="1">Uncharacterized protein</fullName>
    </submittedName>
</protein>
<name>A0A4C1SW67_EUMVA</name>
<gene>
    <name evidence="1" type="ORF">EVAR_76722_1</name>
</gene>
<evidence type="ECO:0000313" key="1">
    <source>
        <dbReference type="EMBL" id="GBP05271.1"/>
    </source>
</evidence>
<reference evidence="1 2" key="1">
    <citation type="journal article" date="2019" name="Commun. Biol.">
        <title>The bagworm genome reveals a unique fibroin gene that provides high tensile strength.</title>
        <authorList>
            <person name="Kono N."/>
            <person name="Nakamura H."/>
            <person name="Ohtoshi R."/>
            <person name="Tomita M."/>
            <person name="Numata K."/>
            <person name="Arakawa K."/>
        </authorList>
    </citation>
    <scope>NUCLEOTIDE SEQUENCE [LARGE SCALE GENOMIC DNA]</scope>
</reference>